<evidence type="ECO:0000313" key="2">
    <source>
        <dbReference type="Proteomes" id="UP000777438"/>
    </source>
</evidence>
<dbReference type="Proteomes" id="UP000777438">
    <property type="component" value="Unassembled WGS sequence"/>
</dbReference>
<gene>
    <name evidence="1" type="ORF">B0T10DRAFT_606304</name>
</gene>
<name>A0A9P9AM59_9HYPO</name>
<comment type="caution">
    <text evidence="1">The sequence shown here is derived from an EMBL/GenBank/DDBJ whole genome shotgun (WGS) entry which is preliminary data.</text>
</comment>
<dbReference type="AlphaFoldDB" id="A0A9P9AM59"/>
<dbReference type="EMBL" id="JAGPYM010000010">
    <property type="protein sequence ID" value="KAH6889801.1"/>
    <property type="molecule type" value="Genomic_DNA"/>
</dbReference>
<sequence length="703" mass="79424">MADASVPDTWLPVLDDIADWVVRRDAEVDIEVGHVQGPHTSNMHTWLPIGLQSVLDTKHDLIRVVAVSCSDRSKQTIEQLKAVPLLFRSRNTLNVVDYQTLIEQLRNAKNTQNEPVVIVLDVDLDHGAAFMLALAAALAWSDTLGTMDERVSIRVLTLSPEPLHGVTRDLLGMRSNHLVTYFALPPTGREPQGDETIFIEDVKNDEGTIGSFLQQVAVDPLPSYTVLSFRPESSYKHLPENVWAHGRGRLGGFPKMDRPGHRIFISATTGDRSTTIGTGSSYMHVILSDQRRRKIFDRKTSQIVQVDLQTSNSERVEQMYWKWRGDALGPNTKVYMERDFLQNGGNDRRLSVMNHQLEGFLVGLTGFYLDINTAWVLAVLGRIDTDAIIESSRRLARRGLVRWEGADSLSPVFAHEPIKKVFYSVLHYVDYDTRLAQLLAEHDMKGPRNPKLALVKVQIAAYLTARENTVTFDPTAFEGDNKMIVRQAANFGYTGSMADTGTFWLKLGLLKRAISESRLESGQRVPSTINLLNGLIHVKKSNATAYLYWVGTYSDMMRENGVQVASPREEGESGRLSHDEIHGLSGLYWSLARCFIHQVAVFAYIPGILHMVDFVTKLDLRVDKDVQDLVNWDRIVHTPGEASQHGMGFYTGLKRDNKTELTSLVDWNWLPAEIIEDWMFYHCREKHESTLSLYPRGENEDEL</sequence>
<dbReference type="OrthoDB" id="5041245at2759"/>
<proteinExistence type="predicted"/>
<reference evidence="1 2" key="1">
    <citation type="journal article" date="2021" name="Nat. Commun.">
        <title>Genetic determinants of endophytism in the Arabidopsis root mycobiome.</title>
        <authorList>
            <person name="Mesny F."/>
            <person name="Miyauchi S."/>
            <person name="Thiergart T."/>
            <person name="Pickel B."/>
            <person name="Atanasova L."/>
            <person name="Karlsson M."/>
            <person name="Huettel B."/>
            <person name="Barry K.W."/>
            <person name="Haridas S."/>
            <person name="Chen C."/>
            <person name="Bauer D."/>
            <person name="Andreopoulos W."/>
            <person name="Pangilinan J."/>
            <person name="LaButti K."/>
            <person name="Riley R."/>
            <person name="Lipzen A."/>
            <person name="Clum A."/>
            <person name="Drula E."/>
            <person name="Henrissat B."/>
            <person name="Kohler A."/>
            <person name="Grigoriev I.V."/>
            <person name="Martin F.M."/>
            <person name="Hacquard S."/>
        </authorList>
    </citation>
    <scope>NUCLEOTIDE SEQUENCE [LARGE SCALE GENOMIC DNA]</scope>
    <source>
        <strain evidence="1 2">MPI-CAGE-CH-0241</strain>
    </source>
</reference>
<evidence type="ECO:0000313" key="1">
    <source>
        <dbReference type="EMBL" id="KAH6889801.1"/>
    </source>
</evidence>
<protein>
    <submittedName>
        <fullName evidence="1">Uncharacterized protein</fullName>
    </submittedName>
</protein>
<keyword evidence="2" id="KW-1185">Reference proteome</keyword>
<organism evidence="1 2">
    <name type="scientific">Thelonectria olida</name>
    <dbReference type="NCBI Taxonomy" id="1576542"/>
    <lineage>
        <taxon>Eukaryota</taxon>
        <taxon>Fungi</taxon>
        <taxon>Dikarya</taxon>
        <taxon>Ascomycota</taxon>
        <taxon>Pezizomycotina</taxon>
        <taxon>Sordariomycetes</taxon>
        <taxon>Hypocreomycetidae</taxon>
        <taxon>Hypocreales</taxon>
        <taxon>Nectriaceae</taxon>
        <taxon>Thelonectria</taxon>
    </lineage>
</organism>
<accession>A0A9P9AM59</accession>